<feature type="compositionally biased region" description="Basic and acidic residues" evidence="11">
    <location>
        <begin position="547"/>
        <end position="607"/>
    </location>
</feature>
<evidence type="ECO:0000256" key="10">
    <source>
        <dbReference type="ARBA" id="ARBA00029983"/>
    </source>
</evidence>
<dbReference type="Pfam" id="PF07817">
    <property type="entry name" value="GLE1"/>
    <property type="match status" value="1"/>
</dbReference>
<organism evidence="12 13">
    <name type="scientific">Vitrella brassicaformis (strain CCMP3155)</name>
    <dbReference type="NCBI Taxonomy" id="1169540"/>
    <lineage>
        <taxon>Eukaryota</taxon>
        <taxon>Sar</taxon>
        <taxon>Alveolata</taxon>
        <taxon>Colpodellida</taxon>
        <taxon>Vitrellaceae</taxon>
        <taxon>Vitrella</taxon>
    </lineage>
</organism>
<dbReference type="EMBL" id="CDMY01000420">
    <property type="protein sequence ID" value="CEM11599.1"/>
    <property type="molecule type" value="Genomic_DNA"/>
</dbReference>
<feature type="compositionally biased region" description="Basic and acidic residues" evidence="11">
    <location>
        <begin position="71"/>
        <end position="82"/>
    </location>
</feature>
<dbReference type="GO" id="GO:0044614">
    <property type="term" value="C:nuclear pore cytoplasmic filaments"/>
    <property type="evidence" value="ECO:0007669"/>
    <property type="project" value="TreeGrafter"/>
</dbReference>
<evidence type="ECO:0000256" key="2">
    <source>
        <dbReference type="ARBA" id="ARBA00011056"/>
    </source>
</evidence>
<dbReference type="GO" id="GO:0005543">
    <property type="term" value="F:phospholipid binding"/>
    <property type="evidence" value="ECO:0007669"/>
    <property type="project" value="TreeGrafter"/>
</dbReference>
<evidence type="ECO:0000256" key="11">
    <source>
        <dbReference type="SAM" id="MobiDB-lite"/>
    </source>
</evidence>
<dbReference type="GO" id="GO:0016973">
    <property type="term" value="P:poly(A)+ mRNA export from nucleus"/>
    <property type="evidence" value="ECO:0007669"/>
    <property type="project" value="InterPro"/>
</dbReference>
<evidence type="ECO:0000256" key="3">
    <source>
        <dbReference type="ARBA" id="ARBA00022448"/>
    </source>
</evidence>
<evidence type="ECO:0000256" key="5">
    <source>
        <dbReference type="ARBA" id="ARBA00022927"/>
    </source>
</evidence>
<keyword evidence="3" id="KW-0813">Transport</keyword>
<evidence type="ECO:0000256" key="1">
    <source>
        <dbReference type="ARBA" id="ARBA00004567"/>
    </source>
</evidence>
<reference evidence="12 13" key="1">
    <citation type="submission" date="2014-11" db="EMBL/GenBank/DDBJ databases">
        <authorList>
            <person name="Zhu J."/>
            <person name="Qi W."/>
            <person name="Song R."/>
        </authorList>
    </citation>
    <scope>NUCLEOTIDE SEQUENCE [LARGE SCALE GENOMIC DNA]</scope>
</reference>
<keyword evidence="7" id="KW-0906">Nuclear pore complex</keyword>
<evidence type="ECO:0000256" key="7">
    <source>
        <dbReference type="ARBA" id="ARBA00023132"/>
    </source>
</evidence>
<dbReference type="GO" id="GO:0005737">
    <property type="term" value="C:cytoplasm"/>
    <property type="evidence" value="ECO:0007669"/>
    <property type="project" value="TreeGrafter"/>
</dbReference>
<dbReference type="Proteomes" id="UP000041254">
    <property type="component" value="Unassembled WGS sequence"/>
</dbReference>
<keyword evidence="5" id="KW-0653">Protein transport</keyword>
<dbReference type="GO" id="GO:0000822">
    <property type="term" value="F:inositol hexakisphosphate binding"/>
    <property type="evidence" value="ECO:0007669"/>
    <property type="project" value="TreeGrafter"/>
</dbReference>
<evidence type="ECO:0000256" key="8">
    <source>
        <dbReference type="ARBA" id="ARBA00023242"/>
    </source>
</evidence>
<feature type="region of interest" description="Disordered" evidence="11">
    <location>
        <begin position="516"/>
        <end position="666"/>
    </location>
</feature>
<dbReference type="PANTHER" id="PTHR12960">
    <property type="entry name" value="GLE-1-RELATED"/>
    <property type="match status" value="1"/>
</dbReference>
<dbReference type="OMA" id="AMRRETW"/>
<comment type="similarity">
    <text evidence="2">Belongs to the GLE1 family.</text>
</comment>
<evidence type="ECO:0000256" key="9">
    <source>
        <dbReference type="ARBA" id="ARBA00026227"/>
    </source>
</evidence>
<name>A0A0G4FEH2_VITBC</name>
<feature type="compositionally biased region" description="Pro residues" evidence="11">
    <location>
        <begin position="634"/>
        <end position="646"/>
    </location>
</feature>
<comment type="subcellular location">
    <subcellularLocation>
        <location evidence="1">Nucleus</location>
        <location evidence="1">Nuclear pore complex</location>
    </subcellularLocation>
</comment>
<keyword evidence="8" id="KW-0539">Nucleus</keyword>
<sequence length="976" mass="109026">MERNIVGRAVGALASWWSGSKTVPPRILSDSNQPDPETSTDEEPQTTRGDAARGSRLVPRPRQQEGDDGDNAGRVDYYDHWHSAPPTSARYPYSSVARELLASSRSRERGSPTRALPRPSSPTRATGRLSPPREHVPDMAVLRQAFEELRVTAMEELRTAESRPPEPSAQPSSAGARSEGGFQNPVDGDGPFLRIGKYRSPVGEEGRDWAAEGSSFADEEDEDESERLDESDRGRERDREEGEGVRVRRAFRSIVDYDPDEIYPDESASNAPPTPHFALHLPDGPLERSESSDVASAAGSGAAAEPTDITSDRPPPDYCPSPAPSFGGPSADFFLRVCEDVLEPARDALARSSEATSNGLLTPTVPFVSPWGAEGTEASQDGRRTTRRRRGPRQPGPGAFQFPAYVLRDNRLPPVTEEREREERERDGGEDPTSDVPVAGSTSDLRAMELRREMGVGVGPPAVVPDGDAVRGMGWLQERLREIEVFQTLTAEAGNHQQLQRIAEWERRATAQLEARANADRTAVQEEFDESIGVLERLREEDTEQQEEQRREEERQKAEEEERQRKAQEEAERQRREEEEAERQRKLKEEEDARRRAEEEARKKAEEEQQQSQQQQQQQQAAAAAAAAAAQPAVPTPTPTPPPAPGAAPAAAAAVPPAGPPASAAGEPADVQAALALKSKVELLKQEMDRIRASGTNQEKAMRRETWKVVADCVNRTAGNQQSVRQVAEGISGHAEQVRRSGADTKFLDYVFLRMAEALINACEDQIRRAPDSHWQFAWAIYGVLSRFPDKEEIFAGRIYQECTYAIPFLVPISGNVEAGRRRRGQKDGESDEDFFDRMCPILRVWLAYLVIKAEMSRNPNSNEWGAVWQWWARLGNRLVDRTQRSGPMLIVTALKVTAFFCMKRFKRQFRQLLSFINQNLWDKFKRMARDNPEGIGIYVVQCETFLETAQRNGLRFEEPAGYRMIERPAELNPDV</sequence>
<dbReference type="PANTHER" id="PTHR12960:SF0">
    <property type="entry name" value="MRNA EXPORT FACTOR GLE1"/>
    <property type="match status" value="1"/>
</dbReference>
<keyword evidence="13" id="KW-1185">Reference proteome</keyword>
<feature type="region of interest" description="Disordered" evidence="11">
    <location>
        <begin position="152"/>
        <end position="330"/>
    </location>
</feature>
<feature type="compositionally biased region" description="Low complexity" evidence="11">
    <location>
        <begin position="610"/>
        <end position="633"/>
    </location>
</feature>
<feature type="compositionally biased region" description="Basic and acidic residues" evidence="11">
    <location>
        <begin position="228"/>
        <end position="246"/>
    </location>
</feature>
<feature type="compositionally biased region" description="Low complexity" evidence="11">
    <location>
        <begin position="295"/>
        <end position="304"/>
    </location>
</feature>
<feature type="compositionally biased region" description="Low complexity" evidence="11">
    <location>
        <begin position="647"/>
        <end position="666"/>
    </location>
</feature>
<proteinExistence type="inferred from homology"/>
<dbReference type="GO" id="GO:0015031">
    <property type="term" value="P:protein transport"/>
    <property type="evidence" value="ECO:0007669"/>
    <property type="project" value="UniProtKB-KW"/>
</dbReference>
<feature type="compositionally biased region" description="Low complexity" evidence="11">
    <location>
        <begin position="94"/>
        <end position="104"/>
    </location>
</feature>
<dbReference type="OrthoDB" id="333604at2759"/>
<feature type="compositionally biased region" description="Basic and acidic residues" evidence="11">
    <location>
        <begin position="152"/>
        <end position="164"/>
    </location>
</feature>
<dbReference type="Gene3D" id="1.25.40.510">
    <property type="entry name" value="GLE1-like"/>
    <property type="match status" value="1"/>
</dbReference>
<feature type="compositionally biased region" description="Basic and acidic residues" evidence="11">
    <location>
        <begin position="408"/>
        <end position="429"/>
    </location>
</feature>
<dbReference type="STRING" id="1169540.A0A0G4FEH2"/>
<feature type="compositionally biased region" description="Acidic residues" evidence="11">
    <location>
        <begin position="217"/>
        <end position="227"/>
    </location>
</feature>
<protein>
    <recommendedName>
        <fullName evidence="9">mRNA export factor GLE1</fullName>
    </recommendedName>
    <alternativeName>
        <fullName evidence="10">Nucleoporin GLE1</fullName>
    </alternativeName>
</protein>
<keyword evidence="6" id="KW-0811">Translocation</keyword>
<feature type="region of interest" description="Disordered" evidence="11">
    <location>
        <begin position="350"/>
        <end position="447"/>
    </location>
</feature>
<dbReference type="GO" id="GO:0031369">
    <property type="term" value="F:translation initiation factor binding"/>
    <property type="evidence" value="ECO:0007669"/>
    <property type="project" value="TreeGrafter"/>
</dbReference>
<evidence type="ECO:0000313" key="13">
    <source>
        <dbReference type="Proteomes" id="UP000041254"/>
    </source>
</evidence>
<dbReference type="AlphaFoldDB" id="A0A0G4FEH2"/>
<dbReference type="InterPro" id="IPR038506">
    <property type="entry name" value="GLE1-like_sf"/>
</dbReference>
<gene>
    <name evidence="12" type="ORF">Vbra_9087</name>
</gene>
<dbReference type="InParanoid" id="A0A0G4FEH2"/>
<feature type="region of interest" description="Disordered" evidence="11">
    <location>
        <begin position="20"/>
        <end position="138"/>
    </location>
</feature>
<dbReference type="VEuPathDB" id="CryptoDB:Vbra_9087"/>
<keyword evidence="4" id="KW-0509">mRNA transport</keyword>
<evidence type="ECO:0000256" key="4">
    <source>
        <dbReference type="ARBA" id="ARBA00022816"/>
    </source>
</evidence>
<evidence type="ECO:0000256" key="6">
    <source>
        <dbReference type="ARBA" id="ARBA00023010"/>
    </source>
</evidence>
<evidence type="ECO:0000313" key="12">
    <source>
        <dbReference type="EMBL" id="CEM11599.1"/>
    </source>
</evidence>
<accession>A0A0G4FEH2</accession>
<dbReference type="InterPro" id="IPR012476">
    <property type="entry name" value="GLE1"/>
</dbReference>